<evidence type="ECO:0000256" key="2">
    <source>
        <dbReference type="SAM" id="MobiDB-lite"/>
    </source>
</evidence>
<feature type="coiled-coil region" evidence="1">
    <location>
        <begin position="1655"/>
        <end position="1892"/>
    </location>
</feature>
<feature type="compositionally biased region" description="Polar residues" evidence="2">
    <location>
        <begin position="134"/>
        <end position="143"/>
    </location>
</feature>
<accession>A0ABQ8M7G8</accession>
<evidence type="ECO:0000313" key="4">
    <source>
        <dbReference type="EMBL" id="KAI2658821.1"/>
    </source>
</evidence>
<evidence type="ECO:0000259" key="3">
    <source>
        <dbReference type="PROSITE" id="PS50003"/>
    </source>
</evidence>
<dbReference type="PANTHER" id="PTHR17271:SF12">
    <property type="entry name" value="MYOSIN PHOSPHATASE RHO-INTERACTING PROTEIN ISOFORM X1"/>
    <property type="match status" value="1"/>
</dbReference>
<dbReference type="PROSITE" id="PS50003">
    <property type="entry name" value="PH_DOMAIN"/>
    <property type="match status" value="1"/>
</dbReference>
<reference evidence="4 5" key="1">
    <citation type="submission" date="2022-01" db="EMBL/GenBank/DDBJ databases">
        <title>A high-quality chromosome-level genome assembly of rohu carp, Labeo rohita.</title>
        <authorList>
            <person name="Arick M.A. II"/>
            <person name="Hsu C.-Y."/>
            <person name="Magbanua Z."/>
            <person name="Pechanova O."/>
            <person name="Grover C."/>
            <person name="Miller E."/>
            <person name="Thrash A."/>
            <person name="Ezzel L."/>
            <person name="Alam S."/>
            <person name="Benzie J."/>
            <person name="Hamilton M."/>
            <person name="Karsi A."/>
            <person name="Lawrence M.L."/>
            <person name="Peterson D.G."/>
        </authorList>
    </citation>
    <scope>NUCLEOTIDE SEQUENCE [LARGE SCALE GENOMIC DNA]</scope>
    <source>
        <strain evidence="5">BAU-BD-2019</strain>
        <tissue evidence="4">Blood</tissue>
    </source>
</reference>
<feature type="coiled-coil region" evidence="1">
    <location>
        <begin position="1476"/>
        <end position="1598"/>
    </location>
</feature>
<dbReference type="InterPro" id="IPR039597">
    <property type="entry name" value="M-RIP_PH"/>
</dbReference>
<feature type="compositionally biased region" description="Basic and acidic residues" evidence="2">
    <location>
        <begin position="260"/>
        <end position="275"/>
    </location>
</feature>
<feature type="coiled-coil region" evidence="1">
    <location>
        <begin position="746"/>
        <end position="801"/>
    </location>
</feature>
<feature type="coiled-coil region" evidence="1">
    <location>
        <begin position="1082"/>
        <end position="1203"/>
    </location>
</feature>
<feature type="region of interest" description="Disordered" evidence="2">
    <location>
        <begin position="1061"/>
        <end position="1080"/>
    </location>
</feature>
<sequence>MNLCTDVIDAEARTGQKNALCIITPEQEYYIRGDNKEIINGWSEQLVVYPRTNKQNQKKKRKVEPATSQEPGPAKVAVTGSGIPEAEKMPDSSSIIWQEELQSREADVSQTWSSNEMPPLGSPLTSAGEGSMVSRCSDQSSVNGDEVDRSGLSFHSAVSQPSHDPLSPTGSSSSRHSAEMGGVPRCLSPAPSDPFPSGSSLLSNGSHISGSMSSLDSDASGSTVTSTESHPTEPLGRAHRALSRRGDVETRKPEKRSRLRSPERQESVFSPERRSSHQPSEVKALESAFSNNISDISFCFCTLSGRSNVIEKLEALELEHAERMEVEERSAGVRQGRSEMRRFQREPALSSCTSWRRCLLTQALDVNVEQKMDAGQGLDFHPSTLPPLRRAKSLDRRTTESVMTSSDVLFLGVSRVPLSCPGHLQLVLHPAVCSCPLMSVCSCVSVSLERVLFYITLNAQMPVVSSASCEPDLLNFKKGWMVKLDEQGQWKKYWFVLTDHSLRYYKDSIAEEASDLDGEIDLSTCYNVTEYQAQRNYGFQIHTQEAVHTLSAMTAGIRRNWIQAVMKNVRPSTAPDVASLTDEHASCGPFESLVRPDITQDSPSSEASVERDGGLKKSRARERRREGRSKTFDWAEFRPIAQALAQQRAHEADTFQAELTERNKRREERRRRYESVTGSSFDPPADAAKMDVESVAVVQVDAPPLSVERQQKVEDEIEQRWQQVEKTPIREERRVPLPSTHQNRDTSELEKLVESYKKGVEELKAQLESCHQQLMDSNRHKQELEGQLKNALEREQQIRAGYISPLESPLSLETEPQMKRTELVSSQAQSLTKKYQETKELLQLQELKKRNMQAQLGLSLSHWPAKESYLSDTKKPTTSEVCPSNSIQKTVSFTLQDSEGKIRELESLIDASEPLTLRELIKLMHSHSEYVWVESPQGQERSESVGEMTQKLLENLKNQQEIENETMRKSLEKAGDCIRDYEARLVTMEDILGRVHRQKMESPFALGCSREDHPDLSQQVELLASENVALNQRYQEIVNQLREADREIDRLKAELCRLRSSQQYPQSNEQEDKETSEKNVYERELYEKSQKLQEALVKLETLGNNLKDTEKRLQLKEATLRGLGFQVAESEKDDKTFDLETDDLKRQLEVLQSKLSEKDKQLQNAEQVCRELQSQNAKHEETARMCSQMLVDAQEEIRTLKEKAGTQGTFASESGCQEMMQKLTNEGVIEEVVEEFESKSKSLNHLLDMLVIGSKTDLSNIGMDTNILDDNQGGVMEMFKGMILRKVLAGLDDCQKGSEVEQTLRNVVERILVDNKMLLLMNKLSNLQEPASCPEESAGHGNALSEETMKLNPCIMKTLAEVIQKKVALLNQTASTLREQTNEELQLLALTLSSRGSQRTWSEYVREAIMDITCMYFVVLENLPRTKPLDLSACANCADLRAQLESEKQVTPSVQSPIGVTHIQIEGEPIDSLDKAIQLQDTMAKHKKELRELKEAYEQEAEKLRREVAKAGETLRLRSEENVKEIDSLTVCMENLKKKHEMECKDLIARFNQEMEELTDAVGPVVPGSDSSSLKARIQKLVSRVSELTEEMNLRERDGDATLLRLKYEKDLENLKEELACSGSGHRPCPWTVDTSPAKTFTHLATCERGFAAMEESHQKVIDELQKKHQRELEKLQDEKERLLEEETAATIAAIEAMKNAHRTELERELEKARKANSNTENADIEEIRKQHEEELMSYQREIEVLSEQYSQKCLENAHLAQALEAERQALRQCQRENQELNAHNQELNNRLAAEITKMRSMTSEDGGDAGGVIQGKELYELEVMLRVKESEVQYLKQEINSLKDELQTAQRDKKYATDKYKDIYTELSIVRAKAERDLSRLREQLQQAHDALGEPTLEDVERGGYDIMKSKSNPDILKMAAAAAKRSERTMRSKSLKEGLTAEQRLHLFDNKDTKDF</sequence>
<dbReference type="EMBL" id="JACTAM010000012">
    <property type="protein sequence ID" value="KAI2658821.1"/>
    <property type="molecule type" value="Genomic_DNA"/>
</dbReference>
<dbReference type="InterPro" id="IPR001849">
    <property type="entry name" value="PH_domain"/>
</dbReference>
<dbReference type="Gene3D" id="2.30.29.30">
    <property type="entry name" value="Pleckstrin-homology domain (PH domain)/Phosphotyrosine-binding domain (PTB)"/>
    <property type="match status" value="1"/>
</dbReference>
<feature type="coiled-coil region" evidence="1">
    <location>
        <begin position="828"/>
        <end position="855"/>
    </location>
</feature>
<feature type="region of interest" description="Disordered" evidence="2">
    <location>
        <begin position="53"/>
        <end position="281"/>
    </location>
</feature>
<feature type="coiled-coil region" evidence="1">
    <location>
        <begin position="1027"/>
        <end position="1054"/>
    </location>
</feature>
<dbReference type="Proteomes" id="UP000830375">
    <property type="component" value="Unassembled WGS sequence"/>
</dbReference>
<comment type="caution">
    <text evidence="4">The sequence shown here is derived from an EMBL/GenBank/DDBJ whole genome shotgun (WGS) entry which is preliminary data.</text>
</comment>
<evidence type="ECO:0000256" key="1">
    <source>
        <dbReference type="SAM" id="Coils"/>
    </source>
</evidence>
<organism evidence="4 5">
    <name type="scientific">Labeo rohita</name>
    <name type="common">Indian major carp</name>
    <name type="synonym">Cyprinus rohita</name>
    <dbReference type="NCBI Taxonomy" id="84645"/>
    <lineage>
        <taxon>Eukaryota</taxon>
        <taxon>Metazoa</taxon>
        <taxon>Chordata</taxon>
        <taxon>Craniata</taxon>
        <taxon>Vertebrata</taxon>
        <taxon>Euteleostomi</taxon>
        <taxon>Actinopterygii</taxon>
        <taxon>Neopterygii</taxon>
        <taxon>Teleostei</taxon>
        <taxon>Ostariophysi</taxon>
        <taxon>Cypriniformes</taxon>
        <taxon>Cyprinidae</taxon>
        <taxon>Labeoninae</taxon>
        <taxon>Labeonini</taxon>
        <taxon>Labeo</taxon>
    </lineage>
</organism>
<keyword evidence="1" id="KW-0175">Coiled coil</keyword>
<gene>
    <name evidence="4" type="ORF">H4Q32_016962</name>
</gene>
<name>A0ABQ8M7G8_LABRO</name>
<dbReference type="Pfam" id="PF00169">
    <property type="entry name" value="PH"/>
    <property type="match status" value="1"/>
</dbReference>
<dbReference type="InterPro" id="IPR011993">
    <property type="entry name" value="PH-like_dom_sf"/>
</dbReference>
<dbReference type="SUPFAM" id="SSF50729">
    <property type="entry name" value="PH domain-like"/>
    <property type="match status" value="2"/>
</dbReference>
<dbReference type="PANTHER" id="PTHR17271">
    <property type="entry name" value="PLECKSTRIN HOMOLOGY PH DOMAIN-CONTAINING PROTEIN"/>
    <property type="match status" value="1"/>
</dbReference>
<feature type="domain" description="PH" evidence="3">
    <location>
        <begin position="474"/>
        <end position="570"/>
    </location>
</feature>
<keyword evidence="5" id="KW-1185">Reference proteome</keyword>
<dbReference type="SMART" id="SM00233">
    <property type="entry name" value="PH"/>
    <property type="match status" value="1"/>
</dbReference>
<dbReference type="InterPro" id="IPR052223">
    <property type="entry name" value="Actin_Cytoskeleton_Reg"/>
</dbReference>
<protein>
    <submittedName>
        <fullName evidence="4">Myosin phosphatase Rho-interacting protein</fullName>
    </submittedName>
</protein>
<feature type="region of interest" description="Disordered" evidence="2">
    <location>
        <begin position="589"/>
        <end position="630"/>
    </location>
</feature>
<feature type="compositionally biased region" description="Basic and acidic residues" evidence="2">
    <location>
        <begin position="648"/>
        <end position="674"/>
    </location>
</feature>
<feature type="region of interest" description="Disordered" evidence="2">
    <location>
        <begin position="645"/>
        <end position="687"/>
    </location>
</feature>
<evidence type="ECO:0000313" key="5">
    <source>
        <dbReference type="Proteomes" id="UP000830375"/>
    </source>
</evidence>
<proteinExistence type="predicted"/>
<dbReference type="CDD" id="cd13275">
    <property type="entry name" value="PH_M-RIP"/>
    <property type="match status" value="1"/>
</dbReference>
<feature type="compositionally biased region" description="Low complexity" evidence="2">
    <location>
        <begin position="203"/>
        <end position="222"/>
    </location>
</feature>
<feature type="compositionally biased region" description="Polar residues" evidence="2">
    <location>
        <begin position="156"/>
        <end position="175"/>
    </location>
</feature>